<dbReference type="Proteomes" id="UP000178636">
    <property type="component" value="Unassembled WGS sequence"/>
</dbReference>
<dbReference type="SUPFAM" id="SSF56784">
    <property type="entry name" value="HAD-like"/>
    <property type="match status" value="1"/>
</dbReference>
<protein>
    <recommendedName>
        <fullName evidence="3">FCP1 homology domain-containing protein</fullName>
    </recommendedName>
</protein>
<reference evidence="1 2" key="1">
    <citation type="journal article" date="2016" name="Nat. Commun.">
        <title>Thousands of microbial genomes shed light on interconnected biogeochemical processes in an aquifer system.</title>
        <authorList>
            <person name="Anantharaman K."/>
            <person name="Brown C.T."/>
            <person name="Hug L.A."/>
            <person name="Sharon I."/>
            <person name="Castelle C.J."/>
            <person name="Probst A.J."/>
            <person name="Thomas B.C."/>
            <person name="Singh A."/>
            <person name="Wilkins M.J."/>
            <person name="Karaoz U."/>
            <person name="Brodie E.L."/>
            <person name="Williams K.H."/>
            <person name="Hubbard S.S."/>
            <person name="Banfield J.F."/>
        </authorList>
    </citation>
    <scope>NUCLEOTIDE SEQUENCE [LARGE SCALE GENOMIC DNA]</scope>
</reference>
<proteinExistence type="predicted"/>
<dbReference type="STRING" id="1798664.A3C93_06325"/>
<evidence type="ECO:0000313" key="1">
    <source>
        <dbReference type="EMBL" id="OGZ12693.1"/>
    </source>
</evidence>
<evidence type="ECO:0008006" key="3">
    <source>
        <dbReference type="Google" id="ProtNLM"/>
    </source>
</evidence>
<evidence type="ECO:0000313" key="2">
    <source>
        <dbReference type="Proteomes" id="UP000178636"/>
    </source>
</evidence>
<dbReference type="AlphaFoldDB" id="A0A1G2DGQ4"/>
<comment type="caution">
    <text evidence="1">The sequence shown here is derived from an EMBL/GenBank/DDBJ whole genome shotgun (WGS) entry which is preliminary data.</text>
</comment>
<dbReference type="EMBL" id="MHLO01000016">
    <property type="protein sequence ID" value="OGZ12693.1"/>
    <property type="molecule type" value="Genomic_DNA"/>
</dbReference>
<name>A0A1G2DGQ4_9BACT</name>
<organism evidence="1 2">
    <name type="scientific">Candidatus Lloydbacteria bacterium RIFCSPHIGHO2_02_FULL_54_17</name>
    <dbReference type="NCBI Taxonomy" id="1798664"/>
    <lineage>
        <taxon>Bacteria</taxon>
        <taxon>Candidatus Lloydiibacteriota</taxon>
    </lineage>
</organism>
<accession>A0A1G2DGQ4</accession>
<gene>
    <name evidence="1" type="ORF">A3C93_06325</name>
</gene>
<dbReference type="Gene3D" id="3.40.50.1000">
    <property type="entry name" value="HAD superfamily/HAD-like"/>
    <property type="match status" value="1"/>
</dbReference>
<dbReference type="InterPro" id="IPR023214">
    <property type="entry name" value="HAD_sf"/>
</dbReference>
<sequence>MTTNAERPVLFLDFDRTLFDTARLRDWLGEDIMGRIQAIEDGALEFPDLPSLLYPDTVPFLGEAKKTHRLVLLTTTAHRIFQEKKVYGSGIASHLDDILIAKSSEGSSGKGVAAKEYLGREVRTGDGHLFVDDLPENISEMKMFVPEIRSIQIERDPSRADELLAETLLPPDAKVTHLFALLPLLSAAPATSPKGEAL</sequence>
<dbReference type="InterPro" id="IPR036412">
    <property type="entry name" value="HAD-like_sf"/>
</dbReference>